<sequence length="272" mass="29632">MATSGTGLCPVLATPQSGIITEDNVNSLSVDTYARSPGTTVKVSCYWDEVYVIQGSNQLTCVAGRWEPDPPVCVRKGAGANAADTRNTTTTATTSSPDEDTYTMVLILVAVACVVVVAALLVVLLTRKFCQCTKYKHMKDENHSDGSSLVSAPGYSKNRAAPFGGHQSRRAVHPRVPPSLWSVPPSQRYFSHRDNSQLHGHHSELAAPRGSASVSIQATWRGMASREWTYLSVDRLLRDIEASRRNNPNHSWRDFASLSTDAASDAKKARRM</sequence>
<dbReference type="SMART" id="SM00032">
    <property type="entry name" value="CCP"/>
    <property type="match status" value="1"/>
</dbReference>
<evidence type="ECO:0000259" key="5">
    <source>
        <dbReference type="PROSITE" id="PS50923"/>
    </source>
</evidence>
<dbReference type="EMBL" id="JAWDGP010007304">
    <property type="protein sequence ID" value="KAK3726401.1"/>
    <property type="molecule type" value="Genomic_DNA"/>
</dbReference>
<evidence type="ECO:0000256" key="1">
    <source>
        <dbReference type="ARBA" id="ARBA00023157"/>
    </source>
</evidence>
<evidence type="ECO:0000313" key="6">
    <source>
        <dbReference type="EMBL" id="KAK3726401.1"/>
    </source>
</evidence>
<evidence type="ECO:0000256" key="2">
    <source>
        <dbReference type="PROSITE-ProRule" id="PRU00302"/>
    </source>
</evidence>
<dbReference type="Gene3D" id="2.10.70.10">
    <property type="entry name" value="Complement Module, domain 1"/>
    <property type="match status" value="1"/>
</dbReference>
<keyword evidence="1" id="KW-1015">Disulfide bond</keyword>
<feature type="domain" description="Sushi" evidence="5">
    <location>
        <begin position="7"/>
        <end position="75"/>
    </location>
</feature>
<reference evidence="6" key="1">
    <citation type="journal article" date="2023" name="G3 (Bethesda)">
        <title>A reference genome for the long-term kleptoplast-retaining sea slug Elysia crispata morphotype clarki.</title>
        <authorList>
            <person name="Eastman K.E."/>
            <person name="Pendleton A.L."/>
            <person name="Shaikh M.A."/>
            <person name="Suttiyut T."/>
            <person name="Ogas R."/>
            <person name="Tomko P."/>
            <person name="Gavelis G."/>
            <person name="Widhalm J.R."/>
            <person name="Wisecaver J.H."/>
        </authorList>
    </citation>
    <scope>NUCLEOTIDE SEQUENCE</scope>
    <source>
        <strain evidence="6">ECLA1</strain>
    </source>
</reference>
<evidence type="ECO:0000313" key="7">
    <source>
        <dbReference type="Proteomes" id="UP001283361"/>
    </source>
</evidence>
<feature type="region of interest" description="Disordered" evidence="3">
    <location>
        <begin position="77"/>
        <end position="96"/>
    </location>
</feature>
<evidence type="ECO:0000256" key="4">
    <source>
        <dbReference type="SAM" id="Phobius"/>
    </source>
</evidence>
<dbReference type="Proteomes" id="UP001283361">
    <property type="component" value="Unassembled WGS sequence"/>
</dbReference>
<dbReference type="CDD" id="cd00033">
    <property type="entry name" value="CCP"/>
    <property type="match status" value="1"/>
</dbReference>
<keyword evidence="7" id="KW-1185">Reference proteome</keyword>
<feature type="region of interest" description="Disordered" evidence="3">
    <location>
        <begin position="140"/>
        <end position="178"/>
    </location>
</feature>
<keyword evidence="4" id="KW-0812">Transmembrane</keyword>
<dbReference type="SUPFAM" id="SSF57535">
    <property type="entry name" value="Complement control module/SCR domain"/>
    <property type="match status" value="1"/>
</dbReference>
<keyword evidence="4" id="KW-1133">Transmembrane helix</keyword>
<gene>
    <name evidence="6" type="ORF">RRG08_014549</name>
</gene>
<comment type="caution">
    <text evidence="2">Lacks conserved residue(s) required for the propagation of feature annotation.</text>
</comment>
<feature type="compositionally biased region" description="Low complexity" evidence="3">
    <location>
        <begin position="77"/>
        <end position="94"/>
    </location>
</feature>
<organism evidence="6 7">
    <name type="scientific">Elysia crispata</name>
    <name type="common">lettuce slug</name>
    <dbReference type="NCBI Taxonomy" id="231223"/>
    <lineage>
        <taxon>Eukaryota</taxon>
        <taxon>Metazoa</taxon>
        <taxon>Spiralia</taxon>
        <taxon>Lophotrochozoa</taxon>
        <taxon>Mollusca</taxon>
        <taxon>Gastropoda</taxon>
        <taxon>Heterobranchia</taxon>
        <taxon>Euthyneura</taxon>
        <taxon>Panpulmonata</taxon>
        <taxon>Sacoglossa</taxon>
        <taxon>Placobranchoidea</taxon>
        <taxon>Plakobranchidae</taxon>
        <taxon>Elysia</taxon>
    </lineage>
</organism>
<dbReference type="InterPro" id="IPR035976">
    <property type="entry name" value="Sushi/SCR/CCP_sf"/>
</dbReference>
<name>A0AAE1CPQ4_9GAST</name>
<keyword evidence="4" id="KW-0472">Membrane</keyword>
<accession>A0AAE1CPQ4</accession>
<dbReference type="PROSITE" id="PS50923">
    <property type="entry name" value="SUSHI"/>
    <property type="match status" value="1"/>
</dbReference>
<feature type="transmembrane region" description="Helical" evidence="4">
    <location>
        <begin position="102"/>
        <end position="126"/>
    </location>
</feature>
<comment type="caution">
    <text evidence="6">The sequence shown here is derived from an EMBL/GenBank/DDBJ whole genome shotgun (WGS) entry which is preliminary data.</text>
</comment>
<dbReference type="InterPro" id="IPR000436">
    <property type="entry name" value="Sushi_SCR_CCP_dom"/>
</dbReference>
<dbReference type="AlphaFoldDB" id="A0AAE1CPQ4"/>
<protein>
    <recommendedName>
        <fullName evidence="5">Sushi domain-containing protein</fullName>
    </recommendedName>
</protein>
<proteinExistence type="predicted"/>
<keyword evidence="2" id="KW-0768">Sushi</keyword>
<evidence type="ECO:0000256" key="3">
    <source>
        <dbReference type="SAM" id="MobiDB-lite"/>
    </source>
</evidence>